<protein>
    <submittedName>
        <fullName evidence="1 3">Uncharacterized protein</fullName>
    </submittedName>
</protein>
<organism evidence="3">
    <name type="scientific">Schistosoma curassoni</name>
    <dbReference type="NCBI Taxonomy" id="6186"/>
    <lineage>
        <taxon>Eukaryota</taxon>
        <taxon>Metazoa</taxon>
        <taxon>Spiralia</taxon>
        <taxon>Lophotrochozoa</taxon>
        <taxon>Platyhelminthes</taxon>
        <taxon>Trematoda</taxon>
        <taxon>Digenea</taxon>
        <taxon>Strigeidida</taxon>
        <taxon>Schistosomatoidea</taxon>
        <taxon>Schistosomatidae</taxon>
        <taxon>Schistosoma</taxon>
    </lineage>
</organism>
<reference evidence="1 2" key="2">
    <citation type="submission" date="2018-11" db="EMBL/GenBank/DDBJ databases">
        <authorList>
            <consortium name="Pathogen Informatics"/>
        </authorList>
    </citation>
    <scope>NUCLEOTIDE SEQUENCE [LARGE SCALE GENOMIC DNA]</scope>
    <source>
        <strain evidence="1">Dakar</strain>
        <strain evidence="2">Dakar, Senegal</strain>
    </source>
</reference>
<accession>A0A183L0T2</accession>
<sequence length="141" mass="16110">MLCIMESSLDEERNPTVLAASIRSLSCLISSMSDSYKLPQIIRRLNSFLIQTANIFNDPQQLKLFYLSNKNSSSSGTTTTTVQSLSNLIYNTTMNYFLSSIAQWCLELDSIQQVLLDPWLIHFDNYILVSLYCLCFLKKKS</sequence>
<evidence type="ECO:0000313" key="3">
    <source>
        <dbReference type="WBParaSite" id="SCUD_0002093401-mRNA-1"/>
    </source>
</evidence>
<dbReference type="Proteomes" id="UP000279833">
    <property type="component" value="Unassembled WGS sequence"/>
</dbReference>
<gene>
    <name evidence="1" type="ORF">SCUD_LOCUS20931</name>
</gene>
<proteinExistence type="predicted"/>
<dbReference type="AlphaFoldDB" id="A0A183L0T2"/>
<evidence type="ECO:0000313" key="1">
    <source>
        <dbReference type="EMBL" id="VDP73801.1"/>
    </source>
</evidence>
<dbReference type="WBParaSite" id="SCUD_0002093401-mRNA-1">
    <property type="protein sequence ID" value="SCUD_0002093401-mRNA-1"/>
    <property type="gene ID" value="SCUD_0002093401"/>
</dbReference>
<evidence type="ECO:0000313" key="2">
    <source>
        <dbReference type="Proteomes" id="UP000279833"/>
    </source>
</evidence>
<dbReference type="EMBL" id="UZAK01045352">
    <property type="protein sequence ID" value="VDP73801.1"/>
    <property type="molecule type" value="Genomic_DNA"/>
</dbReference>
<dbReference type="STRING" id="6186.A0A183L0T2"/>
<name>A0A183L0T2_9TREM</name>
<reference evidence="3" key="1">
    <citation type="submission" date="2016-06" db="UniProtKB">
        <authorList>
            <consortium name="WormBaseParasite"/>
        </authorList>
    </citation>
    <scope>IDENTIFICATION</scope>
</reference>
<keyword evidence="2" id="KW-1185">Reference proteome</keyword>